<dbReference type="InterPro" id="IPR058245">
    <property type="entry name" value="NreC/VraR/RcsB-like_REC"/>
</dbReference>
<reference evidence="3" key="1">
    <citation type="submission" date="2020-02" db="EMBL/GenBank/DDBJ databases">
        <authorList>
            <person name="Meier V. D."/>
        </authorList>
    </citation>
    <scope>NUCLEOTIDE SEQUENCE</scope>
    <source>
        <strain evidence="3">AVDCRST_MAG65</strain>
    </source>
</reference>
<protein>
    <recommendedName>
        <fullName evidence="2">Response regulatory domain-containing protein</fullName>
    </recommendedName>
</protein>
<dbReference type="SUPFAM" id="SSF52172">
    <property type="entry name" value="CheY-like"/>
    <property type="match status" value="1"/>
</dbReference>
<dbReference type="CDD" id="cd17535">
    <property type="entry name" value="REC_NarL-like"/>
    <property type="match status" value="1"/>
</dbReference>
<feature type="modified residue" description="4-aspartylphosphate" evidence="1">
    <location>
        <position position="58"/>
    </location>
</feature>
<dbReference type="PANTHER" id="PTHR45566">
    <property type="entry name" value="HTH-TYPE TRANSCRIPTIONAL REGULATOR YHJB-RELATED"/>
    <property type="match status" value="1"/>
</dbReference>
<organism evidence="3">
    <name type="scientific">uncultured Solirubrobacteraceae bacterium</name>
    <dbReference type="NCBI Taxonomy" id="1162706"/>
    <lineage>
        <taxon>Bacteria</taxon>
        <taxon>Bacillati</taxon>
        <taxon>Actinomycetota</taxon>
        <taxon>Thermoleophilia</taxon>
        <taxon>Solirubrobacterales</taxon>
        <taxon>Solirubrobacteraceae</taxon>
        <taxon>environmental samples</taxon>
    </lineage>
</organism>
<dbReference type="AlphaFoldDB" id="A0A6J4RP08"/>
<keyword evidence="1" id="KW-0597">Phosphoprotein</keyword>
<gene>
    <name evidence="3" type="ORF">AVDCRST_MAG65-782</name>
</gene>
<proteinExistence type="predicted"/>
<evidence type="ECO:0000256" key="1">
    <source>
        <dbReference type="PROSITE-ProRule" id="PRU00169"/>
    </source>
</evidence>
<feature type="domain" description="Response regulatory" evidence="2">
    <location>
        <begin position="7"/>
        <end position="123"/>
    </location>
</feature>
<dbReference type="GO" id="GO:0000160">
    <property type="term" value="P:phosphorelay signal transduction system"/>
    <property type="evidence" value="ECO:0007669"/>
    <property type="project" value="InterPro"/>
</dbReference>
<dbReference type="InterPro" id="IPR011006">
    <property type="entry name" value="CheY-like_superfamily"/>
</dbReference>
<dbReference type="PANTHER" id="PTHR45566:SF2">
    <property type="entry name" value="NARL SUBFAMILY"/>
    <property type="match status" value="1"/>
</dbReference>
<name>A0A6J4RP08_9ACTN</name>
<dbReference type="EMBL" id="CADCVL010000129">
    <property type="protein sequence ID" value="CAA9471272.1"/>
    <property type="molecule type" value="Genomic_DNA"/>
</dbReference>
<evidence type="ECO:0000259" key="2">
    <source>
        <dbReference type="PROSITE" id="PS50110"/>
    </source>
</evidence>
<dbReference type="InterPro" id="IPR001789">
    <property type="entry name" value="Sig_transdc_resp-reg_receiver"/>
</dbReference>
<accession>A0A6J4RP08</accession>
<dbReference type="PROSITE" id="PS50110">
    <property type="entry name" value="RESPONSE_REGULATORY"/>
    <property type="match status" value="1"/>
</dbReference>
<dbReference type="SMART" id="SM00448">
    <property type="entry name" value="REC"/>
    <property type="match status" value="1"/>
</dbReference>
<dbReference type="Pfam" id="PF00072">
    <property type="entry name" value="Response_reg"/>
    <property type="match status" value="1"/>
</dbReference>
<dbReference type="InterPro" id="IPR051015">
    <property type="entry name" value="EvgA-like"/>
</dbReference>
<evidence type="ECO:0000313" key="3">
    <source>
        <dbReference type="EMBL" id="CAA9471272.1"/>
    </source>
</evidence>
<dbReference type="Gene3D" id="3.40.50.2300">
    <property type="match status" value="1"/>
</dbReference>
<sequence length="129" mass="14055">MAPEKLKLSLCDDDRRFRTLVRAVLDAQDDMQVVSESGDGQTCLREVAETMPDVVLLDLDMPTMTGYQALDRLTAVHPATKVIVLSGEAREQAEKAVRERGAIAFIDKGAAELVSSLADRIRAALRDAA</sequence>